<dbReference type="PROSITE" id="PS51686">
    <property type="entry name" value="SAM_MT_RSMB_NOP"/>
    <property type="match status" value="1"/>
</dbReference>
<comment type="caution">
    <text evidence="5">Lacks conserved residue(s) required for the propagation of feature annotation.</text>
</comment>
<name>A0A1Y2BL72_9TREE</name>
<gene>
    <name evidence="8" type="ORF">BCR39DRAFT_563099</name>
</gene>
<evidence type="ECO:0000256" key="2">
    <source>
        <dbReference type="ARBA" id="ARBA00022679"/>
    </source>
</evidence>
<accession>A0A1Y2BL72</accession>
<proteinExistence type="inferred from homology"/>
<comment type="similarity">
    <text evidence="5">Belongs to the class I-like SAM-binding methyltransferase superfamily. RsmB/NOP family.</text>
</comment>
<feature type="binding site" evidence="5">
    <location>
        <position position="272"/>
    </location>
    <ligand>
        <name>S-adenosyl-L-methionine</name>
        <dbReference type="ChEBI" id="CHEBI:59789"/>
    </ligand>
</feature>
<feature type="compositionally biased region" description="Basic residues" evidence="6">
    <location>
        <begin position="487"/>
        <end position="502"/>
    </location>
</feature>
<evidence type="ECO:0000256" key="6">
    <source>
        <dbReference type="SAM" id="MobiDB-lite"/>
    </source>
</evidence>
<evidence type="ECO:0000313" key="9">
    <source>
        <dbReference type="Proteomes" id="UP000193986"/>
    </source>
</evidence>
<dbReference type="GO" id="GO:0003723">
    <property type="term" value="F:RNA binding"/>
    <property type="evidence" value="ECO:0007669"/>
    <property type="project" value="UniProtKB-UniRule"/>
</dbReference>
<dbReference type="Gene3D" id="3.40.50.150">
    <property type="entry name" value="Vaccinia Virus protein VP39"/>
    <property type="match status" value="1"/>
</dbReference>
<keyword evidence="9" id="KW-1185">Reference proteome</keyword>
<feature type="domain" description="SAM-dependent MTase RsmB/NOP-type" evidence="7">
    <location>
        <begin position="144"/>
        <end position="456"/>
    </location>
</feature>
<dbReference type="InterPro" id="IPR048889">
    <property type="entry name" value="NSUN5_RCM1_N"/>
</dbReference>
<keyword evidence="2 5" id="KW-0808">Transferase</keyword>
<keyword evidence="4 5" id="KW-0694">RNA-binding</keyword>
<dbReference type="InterPro" id="IPR029063">
    <property type="entry name" value="SAM-dependent_MTases_sf"/>
</dbReference>
<dbReference type="PANTHER" id="PTHR22807:SF4">
    <property type="entry name" value="28S RRNA (CYTOSINE-C(5))-METHYLTRANSFERASE"/>
    <property type="match status" value="1"/>
</dbReference>
<dbReference type="STRING" id="71784.A0A1Y2BL72"/>
<dbReference type="GO" id="GO:0070475">
    <property type="term" value="P:rRNA base methylation"/>
    <property type="evidence" value="ECO:0007669"/>
    <property type="project" value="TreeGrafter"/>
</dbReference>
<keyword evidence="1 5" id="KW-0489">Methyltransferase</keyword>
<dbReference type="Pfam" id="PF21153">
    <property type="entry name" value="NSUN5_N"/>
    <property type="match status" value="1"/>
</dbReference>
<feature type="binding site" evidence="5">
    <location>
        <position position="299"/>
    </location>
    <ligand>
        <name>S-adenosyl-L-methionine</name>
        <dbReference type="ChEBI" id="CHEBI:59789"/>
    </ligand>
</feature>
<dbReference type="InterPro" id="IPR001678">
    <property type="entry name" value="MeTrfase_RsmB-F_NOP2_dom"/>
</dbReference>
<evidence type="ECO:0000259" key="7">
    <source>
        <dbReference type="PROSITE" id="PS51686"/>
    </source>
</evidence>
<evidence type="ECO:0000256" key="5">
    <source>
        <dbReference type="PROSITE-ProRule" id="PRU01023"/>
    </source>
</evidence>
<dbReference type="GO" id="GO:0008173">
    <property type="term" value="F:RNA methyltransferase activity"/>
    <property type="evidence" value="ECO:0007669"/>
    <property type="project" value="InterPro"/>
</dbReference>
<dbReference type="AlphaFoldDB" id="A0A1Y2BL72"/>
<dbReference type="SUPFAM" id="SSF53335">
    <property type="entry name" value="S-adenosyl-L-methionine-dependent methyltransferases"/>
    <property type="match status" value="1"/>
</dbReference>
<evidence type="ECO:0000256" key="1">
    <source>
        <dbReference type="ARBA" id="ARBA00022603"/>
    </source>
</evidence>
<dbReference type="EMBL" id="MCFC01000001">
    <property type="protein sequence ID" value="ORY35522.1"/>
    <property type="molecule type" value="Genomic_DNA"/>
</dbReference>
<feature type="active site" description="Nucleophile" evidence="5">
    <location>
        <position position="377"/>
    </location>
</feature>
<dbReference type="PRINTS" id="PR02008">
    <property type="entry name" value="RCMTFAMILY"/>
</dbReference>
<feature type="binding site" evidence="5">
    <location>
        <position position="319"/>
    </location>
    <ligand>
        <name>S-adenosyl-L-methionine</name>
        <dbReference type="ChEBI" id="CHEBI:59789"/>
    </ligand>
</feature>
<dbReference type="OrthoDB" id="435282at2759"/>
<dbReference type="FunCoup" id="A0A1Y2BL72">
    <property type="interactions" value="277"/>
</dbReference>
<dbReference type="InterPro" id="IPR023267">
    <property type="entry name" value="RCMT"/>
</dbReference>
<dbReference type="InParanoid" id="A0A1Y2BL72"/>
<comment type="caution">
    <text evidence="8">The sequence shown here is derived from an EMBL/GenBank/DDBJ whole genome shotgun (WGS) entry which is preliminary data.</text>
</comment>
<protein>
    <submittedName>
        <fullName evidence="8">S-adenosyl-L-methionine-dependent methyltransferase</fullName>
    </submittedName>
</protein>
<evidence type="ECO:0000256" key="3">
    <source>
        <dbReference type="ARBA" id="ARBA00022691"/>
    </source>
</evidence>
<feature type="region of interest" description="Disordered" evidence="6">
    <location>
        <begin position="461"/>
        <end position="502"/>
    </location>
</feature>
<dbReference type="GO" id="GO:0005730">
    <property type="term" value="C:nucleolus"/>
    <property type="evidence" value="ECO:0007669"/>
    <property type="project" value="TreeGrafter"/>
</dbReference>
<keyword evidence="3 5" id="KW-0949">S-adenosyl-L-methionine</keyword>
<reference evidence="8 9" key="1">
    <citation type="submission" date="2016-07" db="EMBL/GenBank/DDBJ databases">
        <title>Pervasive Adenine N6-methylation of Active Genes in Fungi.</title>
        <authorList>
            <consortium name="DOE Joint Genome Institute"/>
            <person name="Mondo S.J."/>
            <person name="Dannebaum R.O."/>
            <person name="Kuo R.C."/>
            <person name="Labutti K."/>
            <person name="Haridas S."/>
            <person name="Kuo A."/>
            <person name="Salamov A."/>
            <person name="Ahrendt S.R."/>
            <person name="Lipzen A."/>
            <person name="Sullivan W."/>
            <person name="Andreopoulos W.B."/>
            <person name="Clum A."/>
            <person name="Lindquist E."/>
            <person name="Daum C."/>
            <person name="Ramamoorthy G.K."/>
            <person name="Gryganskyi A."/>
            <person name="Culley D."/>
            <person name="Magnuson J.K."/>
            <person name="James T.Y."/>
            <person name="O'Malley M.A."/>
            <person name="Stajich J.E."/>
            <person name="Spatafora J.W."/>
            <person name="Visel A."/>
            <person name="Grigoriev I.V."/>
        </authorList>
    </citation>
    <scope>NUCLEOTIDE SEQUENCE [LARGE SCALE GENOMIC DNA]</scope>
    <source>
        <strain evidence="8 9">68-887.2</strain>
    </source>
</reference>
<dbReference type="InterPro" id="IPR049560">
    <property type="entry name" value="MeTrfase_RsmB-F_NOP2_cat"/>
</dbReference>
<dbReference type="Pfam" id="PF01189">
    <property type="entry name" value="Methyltr_RsmB-F"/>
    <property type="match status" value="1"/>
</dbReference>
<evidence type="ECO:0000313" key="8">
    <source>
        <dbReference type="EMBL" id="ORY35522.1"/>
    </source>
</evidence>
<evidence type="ECO:0000256" key="4">
    <source>
        <dbReference type="ARBA" id="ARBA00022884"/>
    </source>
</evidence>
<sequence length="502" mass="56271">MSFYKAAAHALDHLDKHQGSVKGSVAAAGVKAASTGETKRILALVIETLKYKPVLLRLLEIVPVHSLERLVFPRKSWPSSASLLLVLLHDLLFSAKGRIEASDKWPPKEAVLRHQARLRAELVRIQIKEGVARKHDLGKKGDASVVRYVRWNPNVDYHRAGDWSFNALLQHLDGLGFSKVEPGFPIPDKSYFVDPHIDCLLCFSATTNWWNSDIWYTSGAIILQDKASCFPARILMEGWKEGDCLDATAAPGNKTSFISALMANRSKVYAFERSGVRYKTLETMLARAECRNVLPRRADFTNASPESDEFARVTHILLDPSCSGSGIVNRLDYLVDQAVEESETIGERLEKLAAFQLQMIVHAFQFPAAERIVYSTCSIHAEEDEQVVMAALSSPSARERGWKLAPRAEVLPAWERRGRPDEMDGVEGQSGLAESVIRCLPEDHTNGFFVACFVRGLADAKKRNRDEPEETDPDAVKAKTLAQMERARRKKQAQKKRRRLDE</sequence>
<organism evidence="8 9">
    <name type="scientific">Naematelia encephala</name>
    <dbReference type="NCBI Taxonomy" id="71784"/>
    <lineage>
        <taxon>Eukaryota</taxon>
        <taxon>Fungi</taxon>
        <taxon>Dikarya</taxon>
        <taxon>Basidiomycota</taxon>
        <taxon>Agaricomycotina</taxon>
        <taxon>Tremellomycetes</taxon>
        <taxon>Tremellales</taxon>
        <taxon>Naemateliaceae</taxon>
        <taxon>Naematelia</taxon>
    </lineage>
</organism>
<dbReference type="Proteomes" id="UP000193986">
    <property type="component" value="Unassembled WGS sequence"/>
</dbReference>
<dbReference type="PANTHER" id="PTHR22807">
    <property type="entry name" value="NOP2 YEAST -RELATED NOL1/NOP2/FMU SUN DOMAIN-CONTAINING"/>
    <property type="match status" value="1"/>
</dbReference>